<dbReference type="AlphaFoldDB" id="A0A1J5QJF5"/>
<accession>A0A1J5QJF5</accession>
<reference evidence="1" key="1">
    <citation type="submission" date="2016-10" db="EMBL/GenBank/DDBJ databases">
        <title>Sequence of Gallionella enrichment culture.</title>
        <authorList>
            <person name="Poehlein A."/>
            <person name="Muehling M."/>
            <person name="Daniel R."/>
        </authorList>
    </citation>
    <scope>NUCLEOTIDE SEQUENCE</scope>
</reference>
<dbReference type="InterPro" id="IPR051692">
    <property type="entry name" value="OMP-like"/>
</dbReference>
<gene>
    <name evidence="1" type="ORF">GALL_406730</name>
</gene>
<organism evidence="1">
    <name type="scientific">mine drainage metagenome</name>
    <dbReference type="NCBI Taxonomy" id="410659"/>
    <lineage>
        <taxon>unclassified sequences</taxon>
        <taxon>metagenomes</taxon>
        <taxon>ecological metagenomes</taxon>
    </lineage>
</organism>
<proteinExistence type="predicted"/>
<sequence>MGWTAGAGIEGRISGNWTLKLEYLYMDLGSDSNGPINTGIASGRVLSLGASYSTHFRDNIVRVGFNYLLNAPVVAKY</sequence>
<dbReference type="Gene3D" id="2.40.160.20">
    <property type="match status" value="1"/>
</dbReference>
<dbReference type="PANTHER" id="PTHR34001:SF3">
    <property type="entry name" value="BLL7405 PROTEIN"/>
    <property type="match status" value="1"/>
</dbReference>
<dbReference type="EMBL" id="MLJW01001569">
    <property type="protein sequence ID" value="OIQ77635.1"/>
    <property type="molecule type" value="Genomic_DNA"/>
</dbReference>
<dbReference type="SUPFAM" id="SSF56925">
    <property type="entry name" value="OMPA-like"/>
    <property type="match status" value="1"/>
</dbReference>
<name>A0A1J5QJF5_9ZZZZ</name>
<evidence type="ECO:0008006" key="2">
    <source>
        <dbReference type="Google" id="ProtNLM"/>
    </source>
</evidence>
<protein>
    <recommendedName>
        <fullName evidence="2">Outer membrane protein beta-barrel domain-containing protein</fullName>
    </recommendedName>
</protein>
<comment type="caution">
    <text evidence="1">The sequence shown here is derived from an EMBL/GenBank/DDBJ whole genome shotgun (WGS) entry which is preliminary data.</text>
</comment>
<dbReference type="InterPro" id="IPR011250">
    <property type="entry name" value="OMP/PagP_B-barrel"/>
</dbReference>
<evidence type="ECO:0000313" key="1">
    <source>
        <dbReference type="EMBL" id="OIQ77635.1"/>
    </source>
</evidence>
<dbReference type="PANTHER" id="PTHR34001">
    <property type="entry name" value="BLL7405 PROTEIN"/>
    <property type="match status" value="1"/>
</dbReference>